<dbReference type="OrthoDB" id="3915838at2759"/>
<protein>
    <submittedName>
        <fullName evidence="3">SGNH hydrolase</fullName>
    </submittedName>
</protein>
<evidence type="ECO:0000259" key="2">
    <source>
        <dbReference type="Pfam" id="PF13472"/>
    </source>
</evidence>
<dbReference type="InterPro" id="IPR036514">
    <property type="entry name" value="SGNH_hydro_sf"/>
</dbReference>
<evidence type="ECO:0000313" key="3">
    <source>
        <dbReference type="EMBL" id="KAF2674323.1"/>
    </source>
</evidence>
<dbReference type="PANTHER" id="PTHR30383:SF5">
    <property type="entry name" value="SGNH HYDROLASE-TYPE ESTERASE DOMAIN-CONTAINING PROTEIN"/>
    <property type="match status" value="1"/>
</dbReference>
<dbReference type="InterPro" id="IPR051532">
    <property type="entry name" value="Ester_Hydrolysis_Enzymes"/>
</dbReference>
<keyword evidence="1" id="KW-0732">Signal</keyword>
<organism evidence="3 4">
    <name type="scientific">Microthyrium microscopicum</name>
    <dbReference type="NCBI Taxonomy" id="703497"/>
    <lineage>
        <taxon>Eukaryota</taxon>
        <taxon>Fungi</taxon>
        <taxon>Dikarya</taxon>
        <taxon>Ascomycota</taxon>
        <taxon>Pezizomycotina</taxon>
        <taxon>Dothideomycetes</taxon>
        <taxon>Dothideomycetes incertae sedis</taxon>
        <taxon>Microthyriales</taxon>
        <taxon>Microthyriaceae</taxon>
        <taxon>Microthyrium</taxon>
    </lineage>
</organism>
<dbReference type="Gene3D" id="3.40.50.1110">
    <property type="entry name" value="SGNH hydrolase"/>
    <property type="match status" value="1"/>
</dbReference>
<dbReference type="PANTHER" id="PTHR30383">
    <property type="entry name" value="THIOESTERASE 1/PROTEASE 1/LYSOPHOSPHOLIPASE L1"/>
    <property type="match status" value="1"/>
</dbReference>
<evidence type="ECO:0000256" key="1">
    <source>
        <dbReference type="SAM" id="SignalP"/>
    </source>
</evidence>
<feature type="domain" description="SGNH hydrolase-type esterase" evidence="2">
    <location>
        <begin position="46"/>
        <end position="241"/>
    </location>
</feature>
<feature type="signal peptide" evidence="1">
    <location>
        <begin position="1"/>
        <end position="17"/>
    </location>
</feature>
<keyword evidence="4" id="KW-1185">Reference proteome</keyword>
<name>A0A6A6US76_9PEZI</name>
<dbReference type="SUPFAM" id="SSF52266">
    <property type="entry name" value="SGNH hydrolase"/>
    <property type="match status" value="1"/>
</dbReference>
<sequence length="264" mass="27818">MFTNALLAVLTISPVLALPSNAPVSAAHVRSTLDLPKGIKLRINTLGDSITYGVTGSPVGNSYRPELLKLLTAAGATVEYVGNAKSGSPPQAHDGYPGATIAEIGQYGLKAMALKPNVITLMAGTNDTPKGYSFPGDGFHGPEGAIDRMGKAIDALTARSPETVVLVATLTPMFFEANLKDKDNQPKKRSTEIFNEALPAMIKTRVDGGKKVHLVTLPKMDFAKGGKDTQEGIHPSNAGYKKMAAAFFTGIEEAAAKNWIKDPA</sequence>
<proteinExistence type="predicted"/>
<dbReference type="EMBL" id="MU004230">
    <property type="protein sequence ID" value="KAF2674323.1"/>
    <property type="molecule type" value="Genomic_DNA"/>
</dbReference>
<dbReference type="AlphaFoldDB" id="A0A6A6US76"/>
<feature type="chain" id="PRO_5025413529" evidence="1">
    <location>
        <begin position="18"/>
        <end position="264"/>
    </location>
</feature>
<keyword evidence="3" id="KW-0378">Hydrolase</keyword>
<gene>
    <name evidence="3" type="ORF">BT63DRAFT_435455</name>
</gene>
<dbReference type="InterPro" id="IPR013830">
    <property type="entry name" value="SGNH_hydro"/>
</dbReference>
<accession>A0A6A6US76</accession>
<evidence type="ECO:0000313" key="4">
    <source>
        <dbReference type="Proteomes" id="UP000799302"/>
    </source>
</evidence>
<dbReference type="GO" id="GO:0004622">
    <property type="term" value="F:phosphatidylcholine lysophospholipase activity"/>
    <property type="evidence" value="ECO:0007669"/>
    <property type="project" value="TreeGrafter"/>
</dbReference>
<dbReference type="Proteomes" id="UP000799302">
    <property type="component" value="Unassembled WGS sequence"/>
</dbReference>
<dbReference type="Pfam" id="PF13472">
    <property type="entry name" value="Lipase_GDSL_2"/>
    <property type="match status" value="1"/>
</dbReference>
<reference evidence="3" key="1">
    <citation type="journal article" date="2020" name="Stud. Mycol.">
        <title>101 Dothideomycetes genomes: a test case for predicting lifestyles and emergence of pathogens.</title>
        <authorList>
            <person name="Haridas S."/>
            <person name="Albert R."/>
            <person name="Binder M."/>
            <person name="Bloem J."/>
            <person name="Labutti K."/>
            <person name="Salamov A."/>
            <person name="Andreopoulos B."/>
            <person name="Baker S."/>
            <person name="Barry K."/>
            <person name="Bills G."/>
            <person name="Bluhm B."/>
            <person name="Cannon C."/>
            <person name="Castanera R."/>
            <person name="Culley D."/>
            <person name="Daum C."/>
            <person name="Ezra D."/>
            <person name="Gonzalez J."/>
            <person name="Henrissat B."/>
            <person name="Kuo A."/>
            <person name="Liang C."/>
            <person name="Lipzen A."/>
            <person name="Lutzoni F."/>
            <person name="Magnuson J."/>
            <person name="Mondo S."/>
            <person name="Nolan M."/>
            <person name="Ohm R."/>
            <person name="Pangilinan J."/>
            <person name="Park H.-J."/>
            <person name="Ramirez L."/>
            <person name="Alfaro M."/>
            <person name="Sun H."/>
            <person name="Tritt A."/>
            <person name="Yoshinaga Y."/>
            <person name="Zwiers L.-H."/>
            <person name="Turgeon B."/>
            <person name="Goodwin S."/>
            <person name="Spatafora J."/>
            <person name="Crous P."/>
            <person name="Grigoriev I."/>
        </authorList>
    </citation>
    <scope>NUCLEOTIDE SEQUENCE</scope>
    <source>
        <strain evidence="3">CBS 115976</strain>
    </source>
</reference>